<sequence length="360" mass="43151">MIILNLKKLLKIFGLLILAGNIVNAEYIKRNGEIYYRNWSEEKTRILKNIDKKSFEILENDFAKDKNNIYYQGEKIEKIDPKSAKIFGSHFVKDEKMVFDADEKKELKDVDTKTLKSVGDYYFKDKNNAYFDMKKIDEKVDLETFVYLDYFYAKDKNNLYFYGQKVKGVNPNNFNFLTLLSSVPDNIIKSGNDFYLVYENDLNNKIYAKKMDFPIDRDTFESFSMRVYKDKNNFYYYDDTDDIKKGKTLIKFKNEADIKTLKFLKEKNGEKSNEYIKDEKNVYYVDEENVEIKKIENADYKTFQVIEYLYAKDKNNVYYQGKKLDNVNPNHFKIVDNEIKYNNEFYKIDDNMNLIKIERE</sequence>
<accession>A0AB39VDE9</accession>
<reference evidence="1" key="1">
    <citation type="submission" date="2024-07" db="EMBL/GenBank/DDBJ databases">
        <authorList>
            <person name="Li X.-J."/>
            <person name="Wang X."/>
        </authorList>
    </citation>
    <scope>NUCLEOTIDE SEQUENCE</scope>
    <source>
        <strain evidence="1">HSP-342</strain>
    </source>
</reference>
<gene>
    <name evidence="1" type="ORF">AB8B23_04410</name>
</gene>
<evidence type="ECO:0000313" key="1">
    <source>
        <dbReference type="EMBL" id="XDU65402.1"/>
    </source>
</evidence>
<dbReference type="KEGG" id="lmes:AB8B23_04410"/>
<dbReference type="Pfam" id="PF13644">
    <property type="entry name" value="DKNYY"/>
    <property type="match status" value="2"/>
</dbReference>
<proteinExistence type="predicted"/>
<dbReference type="EMBL" id="CP165646">
    <property type="protein sequence ID" value="XDU65402.1"/>
    <property type="molecule type" value="Genomic_DNA"/>
</dbReference>
<protein>
    <submittedName>
        <fullName evidence="1">DKNYY domain-containing protein</fullName>
    </submittedName>
</protein>
<organism evidence="1">
    <name type="scientific">Leptotrichia mesophila</name>
    <dbReference type="NCBI Taxonomy" id="3239303"/>
    <lineage>
        <taxon>Bacteria</taxon>
        <taxon>Fusobacteriati</taxon>
        <taxon>Fusobacteriota</taxon>
        <taxon>Fusobacteriia</taxon>
        <taxon>Fusobacteriales</taxon>
        <taxon>Leptotrichiaceae</taxon>
        <taxon>Leptotrichia</taxon>
    </lineage>
</organism>
<name>A0AB39VDE9_9FUSO</name>
<dbReference type="RefSeq" id="WP_369713614.1">
    <property type="nucleotide sequence ID" value="NZ_CP165646.1"/>
</dbReference>
<dbReference type="InterPro" id="IPR027375">
    <property type="entry name" value="DKNYY"/>
</dbReference>
<dbReference type="AlphaFoldDB" id="A0AB39VDE9"/>